<dbReference type="InterPro" id="IPR017583">
    <property type="entry name" value="Tagatose/fructose_Pkinase"/>
</dbReference>
<evidence type="ECO:0000256" key="4">
    <source>
        <dbReference type="ARBA" id="ARBA00022777"/>
    </source>
</evidence>
<evidence type="ECO:0000256" key="7">
    <source>
        <dbReference type="PIRNR" id="PIRNR000535"/>
    </source>
</evidence>
<dbReference type="EMBL" id="LR217720">
    <property type="protein sequence ID" value="VFP84296.1"/>
    <property type="molecule type" value="Genomic_DNA"/>
</dbReference>
<evidence type="ECO:0000313" key="11">
    <source>
        <dbReference type="Proteomes" id="UP000294418"/>
    </source>
</evidence>
<evidence type="ECO:0000259" key="9">
    <source>
        <dbReference type="Pfam" id="PF00294"/>
    </source>
</evidence>
<comment type="function">
    <text evidence="8">Catalyzes the ATP-dependent phosphorylation of fructose-l-phosphate to fructose-l,6-bisphosphate.</text>
</comment>
<feature type="domain" description="Carbohydrate kinase PfkB" evidence="9">
    <location>
        <begin position="14"/>
        <end position="292"/>
    </location>
</feature>
<dbReference type="PROSITE" id="PS00583">
    <property type="entry name" value="PFKB_KINASES_1"/>
    <property type="match status" value="1"/>
</dbReference>
<organism evidence="10 11">
    <name type="scientific">Candidatus Erwinia haradaeae</name>
    <dbReference type="NCBI Taxonomy" id="1922217"/>
    <lineage>
        <taxon>Bacteria</taxon>
        <taxon>Pseudomonadati</taxon>
        <taxon>Pseudomonadota</taxon>
        <taxon>Gammaproteobacteria</taxon>
        <taxon>Enterobacterales</taxon>
        <taxon>Erwiniaceae</taxon>
        <taxon>Erwinia</taxon>
    </lineage>
</organism>
<dbReference type="NCBIfam" id="TIGR03828">
    <property type="entry name" value="pfkB"/>
    <property type="match status" value="1"/>
</dbReference>
<dbReference type="InterPro" id="IPR011611">
    <property type="entry name" value="PfkB_dom"/>
</dbReference>
<evidence type="ECO:0000313" key="10">
    <source>
        <dbReference type="EMBL" id="VFP84296.1"/>
    </source>
</evidence>
<comment type="catalytic activity">
    <reaction evidence="6 8">
        <text>beta-D-fructose 1-phosphate + ATP = beta-D-fructose 1,6-bisphosphate + ADP + H(+)</text>
        <dbReference type="Rhea" id="RHEA:14213"/>
        <dbReference type="ChEBI" id="CHEBI:15378"/>
        <dbReference type="ChEBI" id="CHEBI:30616"/>
        <dbReference type="ChEBI" id="CHEBI:32966"/>
        <dbReference type="ChEBI" id="CHEBI:138881"/>
        <dbReference type="ChEBI" id="CHEBI:456216"/>
        <dbReference type="EC" id="2.7.1.56"/>
    </reaction>
</comment>
<dbReference type="FunFam" id="3.40.1190.20:FF:000001">
    <property type="entry name" value="Phosphofructokinase"/>
    <property type="match status" value="1"/>
</dbReference>
<evidence type="ECO:0000256" key="3">
    <source>
        <dbReference type="ARBA" id="ARBA00022741"/>
    </source>
</evidence>
<reference evidence="10 11" key="1">
    <citation type="submission" date="2019-02" db="EMBL/GenBank/DDBJ databases">
        <authorList>
            <person name="Manzano-Marin A."/>
            <person name="Manzano-Marin A."/>
        </authorList>
    </citation>
    <scope>NUCLEOTIDE SEQUENCE [LARGE SCALE GENOMIC DNA]</scope>
    <source>
        <strain evidence="10 11">ErCilaricifoliae</strain>
    </source>
</reference>
<dbReference type="AlphaFoldDB" id="A0A451DD19"/>
<proteinExistence type="inferred from homology"/>
<dbReference type="CDD" id="cd01164">
    <property type="entry name" value="FruK_PfkB_like"/>
    <property type="match status" value="1"/>
</dbReference>
<keyword evidence="2 7" id="KW-0808">Transferase</keyword>
<keyword evidence="4 8" id="KW-0418">Kinase</keyword>
<dbReference type="InterPro" id="IPR029056">
    <property type="entry name" value="Ribokinase-like"/>
</dbReference>
<dbReference type="PANTHER" id="PTHR46566:SF5">
    <property type="entry name" value="1-PHOSPHOFRUCTOKINASE"/>
    <property type="match status" value="1"/>
</dbReference>
<dbReference type="GO" id="GO:0005829">
    <property type="term" value="C:cytosol"/>
    <property type="evidence" value="ECO:0007669"/>
    <property type="project" value="TreeGrafter"/>
</dbReference>
<dbReference type="GO" id="GO:0008662">
    <property type="term" value="F:1-phosphofructokinase activity"/>
    <property type="evidence" value="ECO:0007669"/>
    <property type="project" value="UniProtKB-UniRule"/>
</dbReference>
<comment type="similarity">
    <text evidence="1 7 8">Belongs to the carbohydrate kinase PfkB family.</text>
</comment>
<evidence type="ECO:0000256" key="8">
    <source>
        <dbReference type="RuleBase" id="RU369061"/>
    </source>
</evidence>
<keyword evidence="5 8" id="KW-0067">ATP-binding</keyword>
<dbReference type="PIRSF" id="PIRSF000535">
    <property type="entry name" value="1PFK/6PFK/LacC"/>
    <property type="match status" value="1"/>
</dbReference>
<dbReference type="InterPro" id="IPR002173">
    <property type="entry name" value="Carboh/pur_kinase_PfkB_CS"/>
</dbReference>
<dbReference type="PANTHER" id="PTHR46566">
    <property type="entry name" value="1-PHOSPHOFRUCTOKINASE-RELATED"/>
    <property type="match status" value="1"/>
</dbReference>
<dbReference type="InterPro" id="IPR022463">
    <property type="entry name" value="1-PFruKinase"/>
</dbReference>
<evidence type="ECO:0000256" key="6">
    <source>
        <dbReference type="ARBA" id="ARBA00047745"/>
    </source>
</evidence>
<evidence type="ECO:0000256" key="5">
    <source>
        <dbReference type="ARBA" id="ARBA00022840"/>
    </source>
</evidence>
<evidence type="ECO:0000256" key="2">
    <source>
        <dbReference type="ARBA" id="ARBA00022679"/>
    </source>
</evidence>
<evidence type="ECO:0000256" key="1">
    <source>
        <dbReference type="ARBA" id="ARBA00010688"/>
    </source>
</evidence>
<sequence length="320" mass="34898">MNKRVATITFNPAYDLVGYTSHLQYGKTNIIRTLGLHAGGKGINVAKILKELGVNVTVFGFLGKENQEGFHNLFTMTGIINRLQIVEGHTRINVKLTAPHGELTELNFSGLTITQKEWERFSAESIDCFSQFDMICVSGSLPAGLSLSSFTDWMQQLRKHCPFIVFDSSRDPLIAGLHTKPSLIKPNRHELEILAGCPLPTIEDVITTAYTLHQDGIEHVAVSLGDEGAILINSNGAWVAKPPSCNVVSTVGAGDAMVAGLMYGLLMEKSSEYTLRLSTAIAALTVNKSSVGMTDLTLLCAMMKRIDIYPYTIHKTGEVL</sequence>
<keyword evidence="3 8" id="KW-0547">Nucleotide-binding</keyword>
<dbReference type="SUPFAM" id="SSF53613">
    <property type="entry name" value="Ribokinase-like"/>
    <property type="match status" value="1"/>
</dbReference>
<dbReference type="GO" id="GO:0044281">
    <property type="term" value="P:small molecule metabolic process"/>
    <property type="evidence" value="ECO:0007669"/>
    <property type="project" value="UniProtKB-ARBA"/>
</dbReference>
<gene>
    <name evidence="10" type="primary">fruK</name>
    <name evidence="10" type="ORF">ERCILAFE3058_381</name>
</gene>
<dbReference type="GO" id="GO:0005524">
    <property type="term" value="F:ATP binding"/>
    <property type="evidence" value="ECO:0007669"/>
    <property type="project" value="UniProtKB-UniRule"/>
</dbReference>
<dbReference type="PROSITE" id="PS00584">
    <property type="entry name" value="PFKB_KINASES_2"/>
    <property type="match status" value="1"/>
</dbReference>
<dbReference type="NCBIfam" id="TIGR03168">
    <property type="entry name" value="1-PFK"/>
    <property type="match status" value="1"/>
</dbReference>
<dbReference type="Pfam" id="PF00294">
    <property type="entry name" value="PfkB"/>
    <property type="match status" value="1"/>
</dbReference>
<dbReference type="Proteomes" id="UP000294418">
    <property type="component" value="Chromosome"/>
</dbReference>
<accession>A0A451DD19</accession>
<name>A0A451DD19_9GAMM</name>
<dbReference type="NCBIfam" id="NF007068">
    <property type="entry name" value="PRK09513.1"/>
    <property type="match status" value="1"/>
</dbReference>
<protein>
    <recommendedName>
        <fullName evidence="7">Phosphofructokinase</fullName>
    </recommendedName>
</protein>
<dbReference type="GO" id="GO:0016052">
    <property type="term" value="P:carbohydrate catabolic process"/>
    <property type="evidence" value="ECO:0007669"/>
    <property type="project" value="UniProtKB-ARBA"/>
</dbReference>
<dbReference type="RefSeq" id="WP_157989777.1">
    <property type="nucleotide sequence ID" value="NZ_LR217720.1"/>
</dbReference>
<dbReference type="Gene3D" id="3.40.1190.20">
    <property type="match status" value="1"/>
</dbReference>
<dbReference type="OrthoDB" id="9801219at2"/>